<dbReference type="PANTHER" id="PTHR23054:SF18">
    <property type="entry name" value="TERNARY COMPLEX FACTOR MIP1, LEUCINE-ZIPPER"/>
    <property type="match status" value="1"/>
</dbReference>
<accession>A0A9R0IKH0</accession>
<dbReference type="InterPro" id="IPR006869">
    <property type="entry name" value="DUF547"/>
</dbReference>
<dbReference type="Pfam" id="PF14389">
    <property type="entry name" value="Lzipper-MIP1"/>
    <property type="match status" value="1"/>
</dbReference>
<keyword evidence="3" id="KW-1185">Reference proteome</keyword>
<dbReference type="PANTHER" id="PTHR23054">
    <property type="entry name" value="TERNARY COMPLEX FACTOR MIP1, LEUCINE-ZIPPER-RELATED"/>
    <property type="match status" value="1"/>
</dbReference>
<feature type="domain" description="DUF547" evidence="1">
    <location>
        <begin position="274"/>
        <end position="417"/>
    </location>
</feature>
<protein>
    <submittedName>
        <fullName evidence="4">Uncharacterized protein isoform X1</fullName>
    </submittedName>
</protein>
<dbReference type="OrthoDB" id="418495at2759"/>
<sequence>MEKPVSQVHMSSKPKSVTELLTEIAVLELEVLQLEKYLVSLYKKALDRRLESLSKNSKDIFTEQRISSDRFQMNSDQSIIKHICLEEHNNESKEQEDVLGCSIHRSHSSLSHQSFAYPSRLSPLVGKVAEAVNSYHSLPLTMLEPEDFEASYTVTTYNTSEVKETANWLSEEMVRCISAIYCKLAANSVISNNFSSPVVSIPSSISGSPLAESNLWSPLRISSFQDLQFEFSGPYCQMVEVLQIHRESTEFRNIEPMLQNFRSLINKLEGVKPSKLNHKEKLAFWINVHNALVMHSSLCVSRIQAFLEYGVPQNKLKRVSLLLKAAYCIGSHTISVSMIQDYILGSQLPHPGQWFHKLLHLKKKFRTGDRRRMFAIQHSEPLSYFALCCGSHSDPPVHVYSPERVFQDLIAARNQYILSNYRVHKEQNKILLPKIVENYAKESGLHPPELIKILEQILPADLQRNMTTSSYYNRHKKGWKGVEWISHDFSFRYQFPKEVLQ</sequence>
<organism evidence="3 4">
    <name type="scientific">Spinacia oleracea</name>
    <name type="common">Spinach</name>
    <dbReference type="NCBI Taxonomy" id="3562"/>
    <lineage>
        <taxon>Eukaryota</taxon>
        <taxon>Viridiplantae</taxon>
        <taxon>Streptophyta</taxon>
        <taxon>Embryophyta</taxon>
        <taxon>Tracheophyta</taxon>
        <taxon>Spermatophyta</taxon>
        <taxon>Magnoliopsida</taxon>
        <taxon>eudicotyledons</taxon>
        <taxon>Gunneridae</taxon>
        <taxon>Pentapetalae</taxon>
        <taxon>Caryophyllales</taxon>
        <taxon>Chenopodiaceae</taxon>
        <taxon>Chenopodioideae</taxon>
        <taxon>Anserineae</taxon>
        <taxon>Spinacia</taxon>
    </lineage>
</organism>
<evidence type="ECO:0000259" key="2">
    <source>
        <dbReference type="Pfam" id="PF14389"/>
    </source>
</evidence>
<name>A0A9R0IKH0_SPIOL</name>
<feature type="domain" description="Ternary complex factor MIP1 leucine-zipper" evidence="2">
    <location>
        <begin position="5"/>
        <end position="47"/>
    </location>
</feature>
<evidence type="ECO:0000313" key="4">
    <source>
        <dbReference type="RefSeq" id="XP_021850846.1"/>
    </source>
</evidence>
<reference evidence="3" key="1">
    <citation type="journal article" date="2021" name="Nat. Commun.">
        <title>Genomic analyses provide insights into spinach domestication and the genetic basis of agronomic traits.</title>
        <authorList>
            <person name="Cai X."/>
            <person name="Sun X."/>
            <person name="Xu C."/>
            <person name="Sun H."/>
            <person name="Wang X."/>
            <person name="Ge C."/>
            <person name="Zhang Z."/>
            <person name="Wang Q."/>
            <person name="Fei Z."/>
            <person name="Jiao C."/>
            <person name="Wang Q."/>
        </authorList>
    </citation>
    <scope>NUCLEOTIDE SEQUENCE [LARGE SCALE GENOMIC DNA]</scope>
    <source>
        <strain evidence="3">cv. Varoflay</strain>
    </source>
</reference>
<dbReference type="AlphaFoldDB" id="A0A9R0IKH0"/>
<dbReference type="KEGG" id="soe:110790370"/>
<reference evidence="4" key="2">
    <citation type="submission" date="2025-08" db="UniProtKB">
        <authorList>
            <consortium name="RefSeq"/>
        </authorList>
    </citation>
    <scope>IDENTIFICATION</scope>
    <source>
        <tissue evidence="4">Leaf</tissue>
    </source>
</reference>
<dbReference type="GeneID" id="110790370"/>
<dbReference type="RefSeq" id="XP_021850846.1">
    <property type="nucleotide sequence ID" value="XM_021995154.2"/>
</dbReference>
<dbReference type="Pfam" id="PF04784">
    <property type="entry name" value="DUF547"/>
    <property type="match status" value="1"/>
</dbReference>
<gene>
    <name evidence="4" type="primary">LOC110790370</name>
</gene>
<dbReference type="InterPro" id="IPR025757">
    <property type="entry name" value="MIP1_Leuzipper"/>
</dbReference>
<evidence type="ECO:0000313" key="3">
    <source>
        <dbReference type="Proteomes" id="UP000813463"/>
    </source>
</evidence>
<proteinExistence type="predicted"/>
<evidence type="ECO:0000259" key="1">
    <source>
        <dbReference type="Pfam" id="PF04784"/>
    </source>
</evidence>
<dbReference type="Proteomes" id="UP000813463">
    <property type="component" value="Chromosome 4"/>
</dbReference>